<keyword evidence="2" id="KW-0812">Transmembrane</keyword>
<feature type="transmembrane region" description="Helical" evidence="2">
    <location>
        <begin position="121"/>
        <end position="144"/>
    </location>
</feature>
<keyword evidence="2" id="KW-1133">Transmembrane helix</keyword>
<feature type="transmembrane region" description="Helical" evidence="2">
    <location>
        <begin position="197"/>
        <end position="221"/>
    </location>
</feature>
<proteinExistence type="predicted"/>
<sequence>MPVAGSTMNALASTTSSNTGLDTSQTSYYSTTFTMIIACLIPLVALMYIAVFSWVYHRAKQNPKALNKATGRVIDRYAPLVYLYLLCLSVIEVGFSSWILLQYRVNQNYPSVEAQTGTTTLLFSACWTTITAGIYAILFIHPTWSSYLISSVGAQAIWVFVTWLLWIISSGMINAAVPSALVKGTCDGVVYCRQIQWMFALSVVQTLSLTAALGVLAWMAWQSTRGVIQKEESSAEWQ</sequence>
<dbReference type="OrthoDB" id="2628419at2759"/>
<evidence type="ECO:0000256" key="1">
    <source>
        <dbReference type="SAM" id="MobiDB-lite"/>
    </source>
</evidence>
<protein>
    <recommendedName>
        <fullName evidence="5">MARVEL domain-containing protein</fullName>
    </recommendedName>
</protein>
<keyword evidence="4" id="KW-1185">Reference proteome</keyword>
<gene>
    <name evidence="3" type="ORF">M378DRAFT_15490</name>
</gene>
<feature type="transmembrane region" description="Helical" evidence="2">
    <location>
        <begin position="33"/>
        <end position="56"/>
    </location>
</feature>
<feature type="transmembrane region" description="Helical" evidence="2">
    <location>
        <begin position="77"/>
        <end position="101"/>
    </location>
</feature>
<evidence type="ECO:0000313" key="4">
    <source>
        <dbReference type="Proteomes" id="UP000054549"/>
    </source>
</evidence>
<accession>A0A0C2WP95</accession>
<dbReference type="AlphaFoldDB" id="A0A0C2WP95"/>
<evidence type="ECO:0000256" key="2">
    <source>
        <dbReference type="SAM" id="Phobius"/>
    </source>
</evidence>
<feature type="region of interest" description="Disordered" evidence="1">
    <location>
        <begin position="1"/>
        <end position="21"/>
    </location>
</feature>
<dbReference type="InParanoid" id="A0A0C2WP95"/>
<evidence type="ECO:0008006" key="5">
    <source>
        <dbReference type="Google" id="ProtNLM"/>
    </source>
</evidence>
<evidence type="ECO:0000313" key="3">
    <source>
        <dbReference type="EMBL" id="KIL58506.1"/>
    </source>
</evidence>
<dbReference type="EMBL" id="KN818336">
    <property type="protein sequence ID" value="KIL58506.1"/>
    <property type="molecule type" value="Genomic_DNA"/>
</dbReference>
<feature type="transmembrane region" description="Helical" evidence="2">
    <location>
        <begin position="156"/>
        <end position="177"/>
    </location>
</feature>
<reference evidence="3 4" key="1">
    <citation type="submission" date="2014-04" db="EMBL/GenBank/DDBJ databases">
        <title>Evolutionary Origins and Diversification of the Mycorrhizal Mutualists.</title>
        <authorList>
            <consortium name="DOE Joint Genome Institute"/>
            <consortium name="Mycorrhizal Genomics Consortium"/>
            <person name="Kohler A."/>
            <person name="Kuo A."/>
            <person name="Nagy L.G."/>
            <person name="Floudas D."/>
            <person name="Copeland A."/>
            <person name="Barry K.W."/>
            <person name="Cichocki N."/>
            <person name="Veneault-Fourrey C."/>
            <person name="LaButti K."/>
            <person name="Lindquist E.A."/>
            <person name="Lipzen A."/>
            <person name="Lundell T."/>
            <person name="Morin E."/>
            <person name="Murat C."/>
            <person name="Riley R."/>
            <person name="Ohm R."/>
            <person name="Sun H."/>
            <person name="Tunlid A."/>
            <person name="Henrissat B."/>
            <person name="Grigoriev I.V."/>
            <person name="Hibbett D.S."/>
            <person name="Martin F."/>
        </authorList>
    </citation>
    <scope>NUCLEOTIDE SEQUENCE [LARGE SCALE GENOMIC DNA]</scope>
    <source>
        <strain evidence="3 4">Koide BX008</strain>
    </source>
</reference>
<dbReference type="Proteomes" id="UP000054549">
    <property type="component" value="Unassembled WGS sequence"/>
</dbReference>
<dbReference type="HOGENOM" id="CLU_080790_0_0_1"/>
<keyword evidence="2" id="KW-0472">Membrane</keyword>
<name>A0A0C2WP95_AMAMK</name>
<organism evidence="3 4">
    <name type="scientific">Amanita muscaria (strain Koide BX008)</name>
    <dbReference type="NCBI Taxonomy" id="946122"/>
    <lineage>
        <taxon>Eukaryota</taxon>
        <taxon>Fungi</taxon>
        <taxon>Dikarya</taxon>
        <taxon>Basidiomycota</taxon>
        <taxon>Agaricomycotina</taxon>
        <taxon>Agaricomycetes</taxon>
        <taxon>Agaricomycetidae</taxon>
        <taxon>Agaricales</taxon>
        <taxon>Pluteineae</taxon>
        <taxon>Amanitaceae</taxon>
        <taxon>Amanita</taxon>
    </lineage>
</organism>